<dbReference type="PANTHER" id="PTHR43432:SF3">
    <property type="entry name" value="SLR0285 PROTEIN"/>
    <property type="match status" value="1"/>
</dbReference>
<keyword evidence="2" id="KW-0408">Iron</keyword>
<dbReference type="InterPro" id="IPR007197">
    <property type="entry name" value="rSAM"/>
</dbReference>
<accession>A0A840NGJ8</accession>
<keyword evidence="3" id="KW-0411">Iron-sulfur</keyword>
<evidence type="ECO:0000256" key="1">
    <source>
        <dbReference type="ARBA" id="ARBA00022723"/>
    </source>
</evidence>
<dbReference type="InterPro" id="IPR040086">
    <property type="entry name" value="MJ0683-like"/>
</dbReference>
<evidence type="ECO:0000313" key="5">
    <source>
        <dbReference type="Proteomes" id="UP000580474"/>
    </source>
</evidence>
<dbReference type="SFLD" id="SFLDS00029">
    <property type="entry name" value="Radical_SAM"/>
    <property type="match status" value="1"/>
</dbReference>
<protein>
    <recommendedName>
        <fullName evidence="6">Radical SAM protein</fullName>
    </recommendedName>
</protein>
<evidence type="ECO:0000313" key="4">
    <source>
        <dbReference type="EMBL" id="MBB5068429.1"/>
    </source>
</evidence>
<dbReference type="EMBL" id="JACHIV010000001">
    <property type="protein sequence ID" value="MBB5068429.1"/>
    <property type="molecule type" value="Genomic_DNA"/>
</dbReference>
<dbReference type="AlphaFoldDB" id="A0A840NGJ8"/>
<gene>
    <name evidence="4" type="ORF">BJ969_001517</name>
</gene>
<dbReference type="PANTHER" id="PTHR43432">
    <property type="entry name" value="SLR0285 PROTEIN"/>
    <property type="match status" value="1"/>
</dbReference>
<proteinExistence type="predicted"/>
<dbReference type="Proteomes" id="UP000580474">
    <property type="component" value="Unassembled WGS sequence"/>
</dbReference>
<evidence type="ECO:0008006" key="6">
    <source>
        <dbReference type="Google" id="ProtNLM"/>
    </source>
</evidence>
<keyword evidence="1" id="KW-0479">Metal-binding</keyword>
<evidence type="ECO:0000256" key="2">
    <source>
        <dbReference type="ARBA" id="ARBA00023004"/>
    </source>
</evidence>
<dbReference type="GO" id="GO:0046872">
    <property type="term" value="F:metal ion binding"/>
    <property type="evidence" value="ECO:0007669"/>
    <property type="project" value="UniProtKB-KW"/>
</dbReference>
<organism evidence="4 5">
    <name type="scientific">Saccharopolyspora gloriosae</name>
    <dbReference type="NCBI Taxonomy" id="455344"/>
    <lineage>
        <taxon>Bacteria</taxon>
        <taxon>Bacillati</taxon>
        <taxon>Actinomycetota</taxon>
        <taxon>Actinomycetes</taxon>
        <taxon>Pseudonocardiales</taxon>
        <taxon>Pseudonocardiaceae</taxon>
        <taxon>Saccharopolyspora</taxon>
    </lineage>
</organism>
<sequence length="152" mass="16754">MRWESQRVSNQREQLLPLVVDTGASARGTGRAGLAEPGPGPVAAGTEDALAIEVQAKSIINRVPGGAGVPFRWTINPYRGCSHACRYCFARSTHTYLDFDSGHDFDRAARSWSRSTPERWSGWSWRIRAGRAKRSRWAPTPTRTSAPRASTA</sequence>
<evidence type="ECO:0000256" key="3">
    <source>
        <dbReference type="ARBA" id="ARBA00023014"/>
    </source>
</evidence>
<reference evidence="4 5" key="1">
    <citation type="submission" date="2020-08" db="EMBL/GenBank/DDBJ databases">
        <title>Sequencing the genomes of 1000 actinobacteria strains.</title>
        <authorList>
            <person name="Klenk H.-P."/>
        </authorList>
    </citation>
    <scope>NUCLEOTIDE SEQUENCE [LARGE SCALE GENOMIC DNA]</scope>
    <source>
        <strain evidence="4 5">DSM 45582</strain>
    </source>
</reference>
<dbReference type="RefSeq" id="WP_343071290.1">
    <property type="nucleotide sequence ID" value="NZ_JACHIV010000001.1"/>
</dbReference>
<name>A0A840NGJ8_9PSEU</name>
<dbReference type="GO" id="GO:0051536">
    <property type="term" value="F:iron-sulfur cluster binding"/>
    <property type="evidence" value="ECO:0007669"/>
    <property type="project" value="UniProtKB-KW"/>
</dbReference>
<dbReference type="GO" id="GO:0003824">
    <property type="term" value="F:catalytic activity"/>
    <property type="evidence" value="ECO:0007669"/>
    <property type="project" value="InterPro"/>
</dbReference>
<dbReference type="SFLD" id="SFLDG01084">
    <property type="entry name" value="Uncharacterised_Radical_SAM_Su"/>
    <property type="match status" value="1"/>
</dbReference>
<comment type="caution">
    <text evidence="4">The sequence shown here is derived from an EMBL/GenBank/DDBJ whole genome shotgun (WGS) entry which is preliminary data.</text>
</comment>
<keyword evidence="5" id="KW-1185">Reference proteome</keyword>